<sequence>YQFWSSITYFSKLYGIEISHNKIKEWKKLGKLYYTYQYNFNNNQKKQIKNIWKK</sequence>
<gene>
    <name evidence="1" type="ORF">S03H2_47901</name>
</gene>
<dbReference type="EMBL" id="BARU01030157">
    <property type="protein sequence ID" value="GAH74946.1"/>
    <property type="molecule type" value="Genomic_DNA"/>
</dbReference>
<evidence type="ECO:0000313" key="1">
    <source>
        <dbReference type="EMBL" id="GAH74946.1"/>
    </source>
</evidence>
<name>X1HXS8_9ZZZZ</name>
<reference evidence="1" key="1">
    <citation type="journal article" date="2014" name="Front. Microbiol.">
        <title>High frequency of phylogenetically diverse reductive dehalogenase-homologous genes in deep subseafloor sedimentary metagenomes.</title>
        <authorList>
            <person name="Kawai M."/>
            <person name="Futagami T."/>
            <person name="Toyoda A."/>
            <person name="Takaki Y."/>
            <person name="Nishi S."/>
            <person name="Hori S."/>
            <person name="Arai W."/>
            <person name="Tsubouchi T."/>
            <person name="Morono Y."/>
            <person name="Uchiyama I."/>
            <person name="Ito T."/>
            <person name="Fujiyama A."/>
            <person name="Inagaki F."/>
            <person name="Takami H."/>
        </authorList>
    </citation>
    <scope>NUCLEOTIDE SEQUENCE</scope>
    <source>
        <strain evidence="1">Expedition CK06-06</strain>
    </source>
</reference>
<feature type="non-terminal residue" evidence="1">
    <location>
        <position position="1"/>
    </location>
</feature>
<comment type="caution">
    <text evidence="1">The sequence shown here is derived from an EMBL/GenBank/DDBJ whole genome shotgun (WGS) entry which is preliminary data.</text>
</comment>
<dbReference type="AlphaFoldDB" id="X1HXS8"/>
<accession>X1HXS8</accession>
<proteinExistence type="predicted"/>
<protein>
    <submittedName>
        <fullName evidence="1">Uncharacterized protein</fullName>
    </submittedName>
</protein>
<organism evidence="1">
    <name type="scientific">marine sediment metagenome</name>
    <dbReference type="NCBI Taxonomy" id="412755"/>
    <lineage>
        <taxon>unclassified sequences</taxon>
        <taxon>metagenomes</taxon>
        <taxon>ecological metagenomes</taxon>
    </lineage>
</organism>